<evidence type="ECO:0000256" key="2">
    <source>
        <dbReference type="ARBA" id="ARBA00012415"/>
    </source>
</evidence>
<evidence type="ECO:0000256" key="1">
    <source>
        <dbReference type="ARBA" id="ARBA00010401"/>
    </source>
</evidence>
<keyword evidence="3" id="KW-0808">Transferase</keyword>
<proteinExistence type="inferred from homology"/>
<dbReference type="PANTHER" id="PTHR43511">
    <property type="match status" value="1"/>
</dbReference>
<dbReference type="GO" id="GO:0006011">
    <property type="term" value="P:UDP-alpha-D-glucose metabolic process"/>
    <property type="evidence" value="ECO:0007669"/>
    <property type="project" value="InterPro"/>
</dbReference>
<dbReference type="Gene3D" id="2.160.10.10">
    <property type="entry name" value="Hexapeptide repeat proteins"/>
    <property type="match status" value="1"/>
</dbReference>
<accession>A0A8T0IGH6</accession>
<name>A0A8T0IGH6_CERPU</name>
<evidence type="ECO:0000256" key="3">
    <source>
        <dbReference type="ARBA" id="ARBA00022679"/>
    </source>
</evidence>
<evidence type="ECO:0000256" key="5">
    <source>
        <dbReference type="ARBA" id="ARBA00048128"/>
    </source>
</evidence>
<dbReference type="InterPro" id="IPR002618">
    <property type="entry name" value="UDPGP_fam"/>
</dbReference>
<sequence length="580" mass="65104">MSGVTGMESMSVAPRLSRAVQKLERWALHQQSKSDEPIAWDKINPRTDLKVLPYDKLPSVVDDHEKCKVLLHKLIVVKLCGTLGRSLGTTQPKSLVEIHSEQSFVDLAVQQIEVLNVKYNAKVLLVLATSDNTDRAVKQAVKKYSASDVDIIVFNQTEYPREVWPVTPKLGEDGGYLTNNGDLFAAFSFSGKLDELLALGKEYLFISNCDNLGATVDLNMLNNLSENQCDYCMEVTPKNGTDAENGAYVSSEGNIELLEFEEVSRSQNEKSRSGDVKVVNTNSTWVNLKAVKRLAEIEALDIYCSSKGAGEGENITFQLQTSSGAPLYSLCRGVITIYVQLQVNGEIFENLPIEGNSDLLLVQFFDGSVAVEVPRTRFHPIRDTSDLLLFRSDLYTVREGVVCPNPLRLSDVNPTIELEGLKLRKMQYFTERLKHIPSLLELSSLRVIGDVWFGSDVILQGKVVIWAKKDERIDIPDGEIIKDQLVTAGLEYTDLDTVDIETESSQWCQERESDPDTFEEEDFPACPPEWSDLDIETYSKRKQEVIGKPIWVQDVADEDLKELGYDSWKSYVVDSCISNW</sequence>
<keyword evidence="4" id="KW-0548">Nucleotidyltransferase</keyword>
<evidence type="ECO:0000313" key="7">
    <source>
        <dbReference type="Proteomes" id="UP000822688"/>
    </source>
</evidence>
<comment type="caution">
    <text evidence="6">The sequence shown here is derived from an EMBL/GenBank/DDBJ whole genome shotgun (WGS) entry which is preliminary data.</text>
</comment>
<comment type="catalytic activity">
    <reaction evidence="5">
        <text>alpha-D-glucose 1-phosphate + UTP + H(+) = UDP-alpha-D-glucose + diphosphate</text>
        <dbReference type="Rhea" id="RHEA:19889"/>
        <dbReference type="ChEBI" id="CHEBI:15378"/>
        <dbReference type="ChEBI" id="CHEBI:33019"/>
        <dbReference type="ChEBI" id="CHEBI:46398"/>
        <dbReference type="ChEBI" id="CHEBI:58601"/>
        <dbReference type="ChEBI" id="CHEBI:58885"/>
        <dbReference type="EC" id="2.7.7.9"/>
    </reaction>
</comment>
<comment type="similarity">
    <text evidence="1">Belongs to the UDPGP type 1 family.</text>
</comment>
<dbReference type="Pfam" id="PF01704">
    <property type="entry name" value="UDPGP"/>
    <property type="match status" value="1"/>
</dbReference>
<dbReference type="EC" id="2.7.7.9" evidence="2"/>
<organism evidence="6 7">
    <name type="scientific">Ceratodon purpureus</name>
    <name type="common">Fire moss</name>
    <name type="synonym">Dicranum purpureum</name>
    <dbReference type="NCBI Taxonomy" id="3225"/>
    <lineage>
        <taxon>Eukaryota</taxon>
        <taxon>Viridiplantae</taxon>
        <taxon>Streptophyta</taxon>
        <taxon>Embryophyta</taxon>
        <taxon>Bryophyta</taxon>
        <taxon>Bryophytina</taxon>
        <taxon>Bryopsida</taxon>
        <taxon>Dicranidae</taxon>
        <taxon>Pseudoditrichales</taxon>
        <taxon>Ditrichaceae</taxon>
        <taxon>Ceratodon</taxon>
    </lineage>
</organism>
<gene>
    <name evidence="6" type="ORF">KC19_3G027000</name>
</gene>
<evidence type="ECO:0000313" key="6">
    <source>
        <dbReference type="EMBL" id="KAG0582019.1"/>
    </source>
</evidence>
<dbReference type="SUPFAM" id="SSF53448">
    <property type="entry name" value="Nucleotide-diphospho-sugar transferases"/>
    <property type="match status" value="1"/>
</dbReference>
<dbReference type="Gene3D" id="3.90.550.10">
    <property type="entry name" value="Spore Coat Polysaccharide Biosynthesis Protein SpsA, Chain A"/>
    <property type="match status" value="1"/>
</dbReference>
<reference evidence="6" key="1">
    <citation type="submission" date="2020-06" db="EMBL/GenBank/DDBJ databases">
        <title>WGS assembly of Ceratodon purpureus strain R40.</title>
        <authorList>
            <person name="Carey S.B."/>
            <person name="Jenkins J."/>
            <person name="Shu S."/>
            <person name="Lovell J.T."/>
            <person name="Sreedasyam A."/>
            <person name="Maumus F."/>
            <person name="Tiley G.P."/>
            <person name="Fernandez-Pozo N."/>
            <person name="Barry K."/>
            <person name="Chen C."/>
            <person name="Wang M."/>
            <person name="Lipzen A."/>
            <person name="Daum C."/>
            <person name="Saski C.A."/>
            <person name="Payton A.C."/>
            <person name="Mcbreen J.C."/>
            <person name="Conrad R.E."/>
            <person name="Kollar L.M."/>
            <person name="Olsson S."/>
            <person name="Huttunen S."/>
            <person name="Landis J.B."/>
            <person name="Wickett N.J."/>
            <person name="Johnson M.G."/>
            <person name="Rensing S.A."/>
            <person name="Grimwood J."/>
            <person name="Schmutz J."/>
            <person name="Mcdaniel S.F."/>
        </authorList>
    </citation>
    <scope>NUCLEOTIDE SEQUENCE</scope>
    <source>
        <strain evidence="6">R40</strain>
    </source>
</reference>
<dbReference type="Proteomes" id="UP000822688">
    <property type="component" value="Chromosome 3"/>
</dbReference>
<dbReference type="GO" id="GO:0003983">
    <property type="term" value="F:UTP:glucose-1-phosphate uridylyltransferase activity"/>
    <property type="evidence" value="ECO:0007669"/>
    <property type="project" value="UniProtKB-EC"/>
</dbReference>
<dbReference type="InterPro" id="IPR029044">
    <property type="entry name" value="Nucleotide-diphossugar_trans"/>
</dbReference>
<keyword evidence="7" id="KW-1185">Reference proteome</keyword>
<dbReference type="AlphaFoldDB" id="A0A8T0IGH6"/>
<evidence type="ECO:0000256" key="4">
    <source>
        <dbReference type="ARBA" id="ARBA00022695"/>
    </source>
</evidence>
<dbReference type="InterPro" id="IPR016267">
    <property type="entry name" value="UDPGP_trans"/>
</dbReference>
<dbReference type="FunFam" id="2.160.10.10:FF:000001">
    <property type="entry name" value="UTP--glucose-1-phosphate uridylyltransferase"/>
    <property type="match status" value="1"/>
</dbReference>
<protein>
    <recommendedName>
        <fullName evidence="2">UTP--glucose-1-phosphate uridylyltransferase</fullName>
        <ecNumber evidence="2">2.7.7.9</ecNumber>
    </recommendedName>
</protein>
<dbReference type="EMBL" id="CM026423">
    <property type="protein sequence ID" value="KAG0582019.1"/>
    <property type="molecule type" value="Genomic_DNA"/>
</dbReference>